<reference evidence="2 3" key="1">
    <citation type="submission" date="2015-08" db="EMBL/GenBank/DDBJ databases">
        <title>The complete genome sequence of Bacillus beveridgei MLTeJB.</title>
        <authorList>
            <person name="Hanson T.E."/>
            <person name="Mesa C."/>
            <person name="Basesman S.M."/>
            <person name="Oremland R.S."/>
        </authorList>
    </citation>
    <scope>NUCLEOTIDE SEQUENCE [LARGE SCALE GENOMIC DNA]</scope>
    <source>
        <strain evidence="2 3">MLTeJB</strain>
    </source>
</reference>
<dbReference type="RefSeq" id="WP_069364016.1">
    <property type="nucleotide sequence ID" value="NZ_CP012502.1"/>
</dbReference>
<sequence>MLQITDRAAQIYKEDMELTKQDEIRLFVRGAEGFFLGVEKADSEESDWSTVVNGVRFFIKEDDLWMFEGMTLDFCDKGDCIKLHTAVH</sequence>
<dbReference type="Proteomes" id="UP000094463">
    <property type="component" value="Chromosome"/>
</dbReference>
<dbReference type="Gene3D" id="2.60.300.12">
    <property type="entry name" value="HesB-like domain"/>
    <property type="match status" value="1"/>
</dbReference>
<gene>
    <name evidence="2" type="ORF">BBEV_0495</name>
</gene>
<dbReference type="STRING" id="632773.BBEV_0495"/>
<dbReference type="Pfam" id="PF01521">
    <property type="entry name" value="Fe-S_biosyn"/>
    <property type="match status" value="1"/>
</dbReference>
<dbReference type="InterPro" id="IPR000361">
    <property type="entry name" value="ATAP_core_dom"/>
</dbReference>
<dbReference type="InterPro" id="IPR035903">
    <property type="entry name" value="HesB-like_dom_sf"/>
</dbReference>
<evidence type="ECO:0000313" key="2">
    <source>
        <dbReference type="EMBL" id="AOM81888.1"/>
    </source>
</evidence>
<dbReference type="EMBL" id="CP012502">
    <property type="protein sequence ID" value="AOM81888.1"/>
    <property type="molecule type" value="Genomic_DNA"/>
</dbReference>
<dbReference type="AlphaFoldDB" id="A0A1D7QSB7"/>
<protein>
    <submittedName>
        <fullName evidence="2">HesB/YadR/YfhF-family protein</fullName>
    </submittedName>
</protein>
<dbReference type="KEGG" id="bbev:BBEV_0495"/>
<evidence type="ECO:0000259" key="1">
    <source>
        <dbReference type="Pfam" id="PF01521"/>
    </source>
</evidence>
<keyword evidence="3" id="KW-1185">Reference proteome</keyword>
<dbReference type="SUPFAM" id="SSF89360">
    <property type="entry name" value="HesB-like domain"/>
    <property type="match status" value="1"/>
</dbReference>
<evidence type="ECO:0000313" key="3">
    <source>
        <dbReference type="Proteomes" id="UP000094463"/>
    </source>
</evidence>
<organism evidence="2 3">
    <name type="scientific">Salisediminibacterium beveridgei</name>
    <dbReference type="NCBI Taxonomy" id="632773"/>
    <lineage>
        <taxon>Bacteria</taxon>
        <taxon>Bacillati</taxon>
        <taxon>Bacillota</taxon>
        <taxon>Bacilli</taxon>
        <taxon>Bacillales</taxon>
        <taxon>Bacillaceae</taxon>
        <taxon>Salisediminibacterium</taxon>
    </lineage>
</organism>
<dbReference type="OrthoDB" id="1645729at2"/>
<accession>A0A1D7QSB7</accession>
<feature type="domain" description="Core" evidence="1">
    <location>
        <begin position="2"/>
        <end position="83"/>
    </location>
</feature>
<name>A0A1D7QSB7_9BACI</name>
<proteinExistence type="predicted"/>